<sequence length="171" mass="18744">MIDGLFHSYCTAPGDRQVMIGLSGPGSVLGHATKFSGGPRLVTAISVRPSILLEISEAALEQIAENRPEIWRAIADFAYTNMRRTLHMLAELMALPPRQRIAARLLASATSSERGLIVSLSQQTFAEMIGVSRKTVNLHLTAFERAGLIRLGYGWIELADSGRLREVADRE</sequence>
<feature type="domain" description="HTH crp-type" evidence="4">
    <location>
        <begin position="95"/>
        <end position="162"/>
    </location>
</feature>
<accession>A0ABT0E0C9</accession>
<organism evidence="5 6">
    <name type="scientific">Sphingobium agri</name>
    <dbReference type="NCBI Taxonomy" id="2933566"/>
    <lineage>
        <taxon>Bacteria</taxon>
        <taxon>Pseudomonadati</taxon>
        <taxon>Pseudomonadota</taxon>
        <taxon>Alphaproteobacteria</taxon>
        <taxon>Sphingomonadales</taxon>
        <taxon>Sphingomonadaceae</taxon>
        <taxon>Sphingobium</taxon>
    </lineage>
</organism>
<dbReference type="CDD" id="cd00038">
    <property type="entry name" value="CAP_ED"/>
    <property type="match status" value="1"/>
</dbReference>
<evidence type="ECO:0000256" key="3">
    <source>
        <dbReference type="ARBA" id="ARBA00023163"/>
    </source>
</evidence>
<reference evidence="5 6" key="1">
    <citation type="submission" date="2022-04" db="EMBL/GenBank/DDBJ databases">
        <authorList>
            <person name="Huq M.A."/>
        </authorList>
    </citation>
    <scope>NUCLEOTIDE SEQUENCE [LARGE SCALE GENOMIC DNA]</scope>
    <source>
        <strain evidence="5 6">MAH-33</strain>
    </source>
</reference>
<name>A0ABT0E0C9_9SPHN</name>
<keyword evidence="1" id="KW-0805">Transcription regulation</keyword>
<dbReference type="PROSITE" id="PS51063">
    <property type="entry name" value="HTH_CRP_2"/>
    <property type="match status" value="1"/>
</dbReference>
<dbReference type="InterPro" id="IPR050397">
    <property type="entry name" value="Env_Response_Regulators"/>
</dbReference>
<gene>
    <name evidence="5" type="ORF">MU848_14675</name>
</gene>
<dbReference type="Pfam" id="PF13545">
    <property type="entry name" value="HTH_Crp_2"/>
    <property type="match status" value="1"/>
</dbReference>
<dbReference type="PANTHER" id="PTHR24567:SF74">
    <property type="entry name" value="HTH-TYPE TRANSCRIPTIONAL REGULATOR ARCR"/>
    <property type="match status" value="1"/>
</dbReference>
<dbReference type="RefSeq" id="WP_247233743.1">
    <property type="nucleotide sequence ID" value="NZ_JALKHS010000011.1"/>
</dbReference>
<evidence type="ECO:0000313" key="5">
    <source>
        <dbReference type="EMBL" id="MCK0532832.1"/>
    </source>
</evidence>
<keyword evidence="3" id="KW-0804">Transcription</keyword>
<keyword evidence="6" id="KW-1185">Reference proteome</keyword>
<dbReference type="SMART" id="SM00419">
    <property type="entry name" value="HTH_CRP"/>
    <property type="match status" value="1"/>
</dbReference>
<evidence type="ECO:0000256" key="1">
    <source>
        <dbReference type="ARBA" id="ARBA00023015"/>
    </source>
</evidence>
<dbReference type="PANTHER" id="PTHR24567">
    <property type="entry name" value="CRP FAMILY TRANSCRIPTIONAL REGULATORY PROTEIN"/>
    <property type="match status" value="1"/>
</dbReference>
<dbReference type="InterPro" id="IPR000595">
    <property type="entry name" value="cNMP-bd_dom"/>
</dbReference>
<dbReference type="SUPFAM" id="SSF46785">
    <property type="entry name" value="Winged helix' DNA-binding domain"/>
    <property type="match status" value="1"/>
</dbReference>
<dbReference type="Pfam" id="PF00027">
    <property type="entry name" value="cNMP_binding"/>
    <property type="match status" value="1"/>
</dbReference>
<proteinExistence type="predicted"/>
<dbReference type="SUPFAM" id="SSF51206">
    <property type="entry name" value="cAMP-binding domain-like"/>
    <property type="match status" value="1"/>
</dbReference>
<comment type="caution">
    <text evidence="5">The sequence shown here is derived from an EMBL/GenBank/DDBJ whole genome shotgun (WGS) entry which is preliminary data.</text>
</comment>
<protein>
    <submittedName>
        <fullName evidence="5">Crp/Fnr family transcriptional regulator</fullName>
    </submittedName>
</protein>
<dbReference type="Proteomes" id="UP001203512">
    <property type="component" value="Unassembled WGS sequence"/>
</dbReference>
<evidence type="ECO:0000256" key="2">
    <source>
        <dbReference type="ARBA" id="ARBA00023125"/>
    </source>
</evidence>
<evidence type="ECO:0000259" key="4">
    <source>
        <dbReference type="PROSITE" id="PS51063"/>
    </source>
</evidence>
<dbReference type="InterPro" id="IPR014710">
    <property type="entry name" value="RmlC-like_jellyroll"/>
</dbReference>
<evidence type="ECO:0000313" key="6">
    <source>
        <dbReference type="Proteomes" id="UP001203512"/>
    </source>
</evidence>
<dbReference type="InterPro" id="IPR018490">
    <property type="entry name" value="cNMP-bd_dom_sf"/>
</dbReference>
<keyword evidence="2" id="KW-0238">DNA-binding</keyword>
<dbReference type="InterPro" id="IPR012318">
    <property type="entry name" value="HTH_CRP"/>
</dbReference>
<dbReference type="InterPro" id="IPR036390">
    <property type="entry name" value="WH_DNA-bd_sf"/>
</dbReference>
<dbReference type="Gene3D" id="2.60.120.10">
    <property type="entry name" value="Jelly Rolls"/>
    <property type="match status" value="1"/>
</dbReference>
<dbReference type="EMBL" id="JALKHS010000011">
    <property type="protein sequence ID" value="MCK0532832.1"/>
    <property type="molecule type" value="Genomic_DNA"/>
</dbReference>